<dbReference type="Gene3D" id="3.20.20.150">
    <property type="entry name" value="Divalent-metal-dependent TIM barrel enzymes"/>
    <property type="match status" value="1"/>
</dbReference>
<dbReference type="PANTHER" id="PTHR12110:SF53">
    <property type="entry name" value="BLR5974 PROTEIN"/>
    <property type="match status" value="1"/>
</dbReference>
<dbReference type="PANTHER" id="PTHR12110">
    <property type="entry name" value="HYDROXYPYRUVATE ISOMERASE"/>
    <property type="match status" value="1"/>
</dbReference>
<dbReference type="GO" id="GO:0016853">
    <property type="term" value="F:isomerase activity"/>
    <property type="evidence" value="ECO:0007669"/>
    <property type="project" value="UniProtKB-KW"/>
</dbReference>
<dbReference type="OrthoDB" id="3350993at2"/>
<evidence type="ECO:0000313" key="3">
    <source>
        <dbReference type="Proteomes" id="UP000272400"/>
    </source>
</evidence>
<evidence type="ECO:0000313" key="2">
    <source>
        <dbReference type="EMBL" id="ROO86994.1"/>
    </source>
</evidence>
<protein>
    <submittedName>
        <fullName evidence="2">Sugar phosphate isomerase/epimerase</fullName>
    </submittedName>
</protein>
<dbReference type="InterPro" id="IPR013022">
    <property type="entry name" value="Xyl_isomerase-like_TIM-brl"/>
</dbReference>
<reference evidence="2 3" key="1">
    <citation type="submission" date="2018-11" db="EMBL/GenBank/DDBJ databases">
        <title>Sequencing the genomes of 1000 actinobacteria strains.</title>
        <authorList>
            <person name="Klenk H.-P."/>
        </authorList>
    </citation>
    <scope>NUCLEOTIDE SEQUENCE [LARGE SCALE GENOMIC DNA]</scope>
    <source>
        <strain evidence="2 3">DSM 44254</strain>
    </source>
</reference>
<dbReference type="InterPro" id="IPR050312">
    <property type="entry name" value="IolE/XylAMocC-like"/>
</dbReference>
<dbReference type="InterPro" id="IPR036237">
    <property type="entry name" value="Xyl_isomerase-like_sf"/>
</dbReference>
<proteinExistence type="predicted"/>
<accession>A0A3N1D0F1</accession>
<sequence length="349" mass="38293">MTGFRIGQDIKLEATYGPPPWKDLFDALRQTKEAGLEGVNVRTLYEVSPTLDRALLADAAELARELDLYLELGVGKVNPYMTAEYPHIRALGEGGYLEGMRRLVLAAAEMGVTELWTATGGFKPRYRGLHATDRFRAEAPWPDQLAATAALLHRLAPVLRDTGVHLNLETHEEITTFELVRLVEDVGPDVLGICFDSANVAVRGEDPMAAVRRVAPYVRSTQLRDAALCFTADGISRFLAPCGEGVIDWALLLGELADRAPVRNLTIEAIGGLRAEMTLHPYDDAWRAGHPDLTVAELAGLFRLTRVYEASGRPGLEELRHGTQPTFAGFTAACAAHLRTVLTERETRP</sequence>
<feature type="domain" description="Xylose isomerase-like TIM barrel" evidence="1">
    <location>
        <begin position="29"/>
        <end position="260"/>
    </location>
</feature>
<dbReference type="RefSeq" id="WP_123666338.1">
    <property type="nucleotide sequence ID" value="NZ_RJKE01000001.1"/>
</dbReference>
<organism evidence="2 3">
    <name type="scientific">Actinocorallia herbida</name>
    <dbReference type="NCBI Taxonomy" id="58109"/>
    <lineage>
        <taxon>Bacteria</taxon>
        <taxon>Bacillati</taxon>
        <taxon>Actinomycetota</taxon>
        <taxon>Actinomycetes</taxon>
        <taxon>Streptosporangiales</taxon>
        <taxon>Thermomonosporaceae</taxon>
        <taxon>Actinocorallia</taxon>
    </lineage>
</organism>
<name>A0A3N1D0F1_9ACTN</name>
<keyword evidence="3" id="KW-1185">Reference proteome</keyword>
<comment type="caution">
    <text evidence="2">The sequence shown here is derived from an EMBL/GenBank/DDBJ whole genome shotgun (WGS) entry which is preliminary data.</text>
</comment>
<gene>
    <name evidence="2" type="ORF">EDD29_4582</name>
</gene>
<keyword evidence="2" id="KW-0413">Isomerase</keyword>
<dbReference type="Proteomes" id="UP000272400">
    <property type="component" value="Unassembled WGS sequence"/>
</dbReference>
<dbReference type="EMBL" id="RJKE01000001">
    <property type="protein sequence ID" value="ROO86994.1"/>
    <property type="molecule type" value="Genomic_DNA"/>
</dbReference>
<dbReference type="Pfam" id="PF01261">
    <property type="entry name" value="AP_endonuc_2"/>
    <property type="match status" value="1"/>
</dbReference>
<dbReference type="AlphaFoldDB" id="A0A3N1D0F1"/>
<dbReference type="SUPFAM" id="SSF51658">
    <property type="entry name" value="Xylose isomerase-like"/>
    <property type="match status" value="1"/>
</dbReference>
<evidence type="ECO:0000259" key="1">
    <source>
        <dbReference type="Pfam" id="PF01261"/>
    </source>
</evidence>